<dbReference type="InterPro" id="IPR001732">
    <property type="entry name" value="UDP-Glc/GDP-Man_DH_N"/>
</dbReference>
<feature type="binding site" evidence="9">
    <location>
        <begin position="156"/>
        <end position="159"/>
    </location>
    <ligand>
        <name>substrate</name>
    </ligand>
</feature>
<dbReference type="GO" id="GO:0000271">
    <property type="term" value="P:polysaccharide biosynthetic process"/>
    <property type="evidence" value="ECO:0007669"/>
    <property type="project" value="InterPro"/>
</dbReference>
<dbReference type="AlphaFoldDB" id="A0A7Y4DDB5"/>
<proteinExistence type="inferred from homology"/>
<dbReference type="InterPro" id="IPR017476">
    <property type="entry name" value="UDP-Glc/GDP-Man"/>
</dbReference>
<feature type="binding site" evidence="9">
    <location>
        <position position="327"/>
    </location>
    <ligand>
        <name>substrate</name>
    </ligand>
</feature>
<dbReference type="Pfam" id="PF03720">
    <property type="entry name" value="UDPG_MGDP_dh_C"/>
    <property type="match status" value="1"/>
</dbReference>
<dbReference type="RefSeq" id="WP_171303463.1">
    <property type="nucleotide sequence ID" value="NZ_JABFIF010000013.1"/>
</dbReference>
<feature type="binding site" evidence="10">
    <location>
        <position position="31"/>
    </location>
    <ligand>
        <name>NAD(+)</name>
        <dbReference type="ChEBI" id="CHEBI:57540"/>
    </ligand>
</feature>
<feature type="domain" description="UDP-glucose/GDP-mannose dehydrogenase C-terminal" evidence="11">
    <location>
        <begin position="320"/>
        <end position="425"/>
    </location>
</feature>
<feature type="binding site" evidence="10">
    <location>
        <position position="87"/>
    </location>
    <ligand>
        <name>NAD(+)</name>
        <dbReference type="ChEBI" id="CHEBI:57540"/>
    </ligand>
</feature>
<dbReference type="InterPro" id="IPR036291">
    <property type="entry name" value="NAD(P)-bd_dom_sf"/>
</dbReference>
<dbReference type="Pfam" id="PF00984">
    <property type="entry name" value="UDPG_MGDP_dh"/>
    <property type="match status" value="1"/>
</dbReference>
<dbReference type="GO" id="GO:0003979">
    <property type="term" value="F:UDP-glucose 6-dehydrogenase activity"/>
    <property type="evidence" value="ECO:0007669"/>
    <property type="project" value="UniProtKB-EC"/>
</dbReference>
<evidence type="ECO:0000256" key="2">
    <source>
        <dbReference type="ARBA" id="ARBA00006601"/>
    </source>
</evidence>
<dbReference type="SUPFAM" id="SSF51735">
    <property type="entry name" value="NAD(P)-binding Rossmann-fold domains"/>
    <property type="match status" value="1"/>
</dbReference>
<evidence type="ECO:0000256" key="6">
    <source>
        <dbReference type="ARBA" id="ARBA00047473"/>
    </source>
</evidence>
<dbReference type="GO" id="GO:0006065">
    <property type="term" value="P:UDP-glucuronate biosynthetic process"/>
    <property type="evidence" value="ECO:0007669"/>
    <property type="project" value="UniProtKB-UniPathway"/>
</dbReference>
<protein>
    <recommendedName>
        <fullName evidence="3 7">UDP-glucose 6-dehydrogenase</fullName>
        <ecNumber evidence="3 7">1.1.1.22</ecNumber>
    </recommendedName>
</protein>
<reference evidence="12 13" key="1">
    <citation type="submission" date="2020-05" db="EMBL/GenBank/DDBJ databases">
        <title>Draft genome sequence of Clostridium cochlearium strain AGROS13 isolated from a sheep dairy farm in New Zealand.</title>
        <authorList>
            <person name="Gupta T.B."/>
            <person name="Jauregui R."/>
            <person name="Risson A.N."/>
            <person name="Brightwell G."/>
            <person name="Maclean P."/>
        </authorList>
    </citation>
    <scope>NUCLEOTIDE SEQUENCE [LARGE SCALE GENOMIC DNA]</scope>
    <source>
        <strain evidence="12 13">AGROS13</strain>
    </source>
</reference>
<dbReference type="InterPro" id="IPR028357">
    <property type="entry name" value="UDPglc_DH_bac"/>
</dbReference>
<dbReference type="GO" id="GO:0051287">
    <property type="term" value="F:NAD binding"/>
    <property type="evidence" value="ECO:0007669"/>
    <property type="project" value="InterPro"/>
</dbReference>
<dbReference type="SUPFAM" id="SSF52413">
    <property type="entry name" value="UDP-glucose/GDP-mannose dehydrogenase C-terminal domain"/>
    <property type="match status" value="1"/>
</dbReference>
<feature type="binding site" evidence="10">
    <location>
        <position position="334"/>
    </location>
    <ligand>
        <name>NAD(+)</name>
        <dbReference type="ChEBI" id="CHEBI:57540"/>
    </ligand>
</feature>
<dbReference type="PANTHER" id="PTHR43750:SF3">
    <property type="entry name" value="UDP-GLUCOSE 6-DEHYDROGENASE TUAD"/>
    <property type="match status" value="1"/>
</dbReference>
<evidence type="ECO:0000256" key="9">
    <source>
        <dbReference type="PIRSR" id="PIRSR500134-2"/>
    </source>
</evidence>
<name>A0A7Y4DDB5_CLOCO</name>
<comment type="caution">
    <text evidence="12">The sequence shown here is derived from an EMBL/GenBank/DDBJ whole genome shotgun (WGS) entry which is preliminary data.</text>
</comment>
<dbReference type="Proteomes" id="UP000528432">
    <property type="component" value="Unassembled WGS sequence"/>
</dbReference>
<accession>A0A7Y4DDB5</accession>
<dbReference type="PANTHER" id="PTHR43750">
    <property type="entry name" value="UDP-GLUCOSE 6-DEHYDROGENASE TUAD"/>
    <property type="match status" value="1"/>
</dbReference>
<evidence type="ECO:0000256" key="3">
    <source>
        <dbReference type="ARBA" id="ARBA00012954"/>
    </source>
</evidence>
<feature type="binding site" evidence="9">
    <location>
        <position position="264"/>
    </location>
    <ligand>
        <name>substrate</name>
    </ligand>
</feature>
<comment type="catalytic activity">
    <reaction evidence="6 7">
        <text>UDP-alpha-D-glucose + 2 NAD(+) + H2O = UDP-alpha-D-glucuronate + 2 NADH + 3 H(+)</text>
        <dbReference type="Rhea" id="RHEA:23596"/>
        <dbReference type="ChEBI" id="CHEBI:15377"/>
        <dbReference type="ChEBI" id="CHEBI:15378"/>
        <dbReference type="ChEBI" id="CHEBI:57540"/>
        <dbReference type="ChEBI" id="CHEBI:57945"/>
        <dbReference type="ChEBI" id="CHEBI:58052"/>
        <dbReference type="ChEBI" id="CHEBI:58885"/>
        <dbReference type="EC" id="1.1.1.22"/>
    </reaction>
</comment>
<dbReference type="EC" id="1.1.1.22" evidence="3 7"/>
<dbReference type="PROSITE" id="PS51257">
    <property type="entry name" value="PROKAR_LIPOPROTEIN"/>
    <property type="match status" value="1"/>
</dbReference>
<evidence type="ECO:0000313" key="12">
    <source>
        <dbReference type="EMBL" id="NOH16231.1"/>
    </source>
</evidence>
<sequence>MNKIAIVGTGYVGLVTGSCLSDFGLNITCVDNDKNKIDNLHKGIIPIYEPGLEPIVERNVYYKRLSFTTEIKEAVNECDVVFIAVGTPPAEDGSADLQYVESVARDIGKHMNGYKVIVDKSTVPIGTGKKVKAWVREELEKRGVSYDFDVVSNPEFLREGSAVHDFTHPDRVVIGAESKKAMDIMKQVYSVLYLNETPFIETNIETAEMIKYASNAFLAMKITFINEVANLCEKVGSNVQHVAKAMGRDGRISPKFLNPGPGYGGSCFPKDTLALAEIGKQYNSPVTLIEQTVEANEYQKKLMAEKIENTLGDLKDKQLAILGLAFKPNTDDMREAPSITILNELAKKGAKFKVYDPIAYKEAKWRLENIQDKITYCHDEYEAIQDSDALVIITEWNQFRKLDLDRVKKSLKQPYFFDFRNIYRKDNMEKQGLKYIGVGQGIKSQHNLEEYKASKEVATTKE</sequence>
<dbReference type="InterPro" id="IPR008927">
    <property type="entry name" value="6-PGluconate_DH-like_C_sf"/>
</dbReference>
<dbReference type="PIRSF" id="PIRSF000124">
    <property type="entry name" value="UDPglc_GDPman_dh"/>
    <property type="match status" value="1"/>
</dbReference>
<evidence type="ECO:0000313" key="13">
    <source>
        <dbReference type="Proteomes" id="UP000528432"/>
    </source>
</evidence>
<comment type="similarity">
    <text evidence="2 7">Belongs to the UDP-glucose/GDP-mannose dehydrogenase family.</text>
</comment>
<evidence type="ECO:0000259" key="11">
    <source>
        <dbReference type="SMART" id="SM00984"/>
    </source>
</evidence>
<dbReference type="InterPro" id="IPR014026">
    <property type="entry name" value="UDP-Glc/GDP-Man_DH_dimer"/>
</dbReference>
<evidence type="ECO:0000256" key="10">
    <source>
        <dbReference type="PIRSR" id="PIRSR500134-3"/>
    </source>
</evidence>
<dbReference type="InterPro" id="IPR014027">
    <property type="entry name" value="UDP-Glc/GDP-Man_DH_C"/>
</dbReference>
<dbReference type="InterPro" id="IPR036220">
    <property type="entry name" value="UDP-Glc/GDP-Man_DH_C_sf"/>
</dbReference>
<dbReference type="SMART" id="SM00984">
    <property type="entry name" value="UDPG_MGDP_dh_C"/>
    <property type="match status" value="1"/>
</dbReference>
<dbReference type="SUPFAM" id="SSF48179">
    <property type="entry name" value="6-phosphogluconate dehydrogenase C-terminal domain-like"/>
    <property type="match status" value="1"/>
</dbReference>
<dbReference type="Gene3D" id="1.20.5.100">
    <property type="entry name" value="Cytochrome c1, transmembrane anchor, C-terminal"/>
    <property type="match status" value="1"/>
</dbReference>
<comment type="pathway">
    <text evidence="1">Nucleotide-sugar biosynthesis; UDP-alpha-D-glucuronate biosynthesis; UDP-alpha-D-glucuronate from UDP-alpha-D-glucose: step 1/1.</text>
</comment>
<feature type="binding site" evidence="10">
    <location>
        <position position="122"/>
    </location>
    <ligand>
        <name>NAD(+)</name>
        <dbReference type="ChEBI" id="CHEBI:57540"/>
    </ligand>
</feature>
<feature type="binding site" evidence="10">
    <location>
        <position position="270"/>
    </location>
    <ligand>
        <name>NAD(+)</name>
        <dbReference type="ChEBI" id="CHEBI:57540"/>
    </ligand>
</feature>
<dbReference type="Pfam" id="PF03721">
    <property type="entry name" value="UDPG_MGDP_dh_N"/>
    <property type="match status" value="1"/>
</dbReference>
<evidence type="ECO:0000256" key="7">
    <source>
        <dbReference type="PIRNR" id="PIRNR000124"/>
    </source>
</evidence>
<keyword evidence="5 7" id="KW-0520">NAD</keyword>
<organism evidence="12 13">
    <name type="scientific">Clostridium cochlearium</name>
    <dbReference type="NCBI Taxonomy" id="1494"/>
    <lineage>
        <taxon>Bacteria</taxon>
        <taxon>Bacillati</taxon>
        <taxon>Bacillota</taxon>
        <taxon>Clostridia</taxon>
        <taxon>Eubacteriales</taxon>
        <taxon>Clostridiaceae</taxon>
        <taxon>Clostridium</taxon>
    </lineage>
</organism>
<dbReference type="EMBL" id="JABFIF010000013">
    <property type="protein sequence ID" value="NOH16231.1"/>
    <property type="molecule type" value="Genomic_DNA"/>
</dbReference>
<evidence type="ECO:0000256" key="5">
    <source>
        <dbReference type="ARBA" id="ARBA00023027"/>
    </source>
</evidence>
<dbReference type="Gene3D" id="3.40.50.720">
    <property type="entry name" value="NAD(P)-binding Rossmann-like Domain"/>
    <property type="match status" value="2"/>
</dbReference>
<dbReference type="PIRSF" id="PIRSF500134">
    <property type="entry name" value="UDPglc_DH_bac"/>
    <property type="match status" value="1"/>
</dbReference>
<feature type="binding site" evidence="9">
    <location>
        <begin position="256"/>
        <end position="260"/>
    </location>
    <ligand>
        <name>substrate</name>
    </ligand>
</feature>
<evidence type="ECO:0000256" key="1">
    <source>
        <dbReference type="ARBA" id="ARBA00004701"/>
    </source>
</evidence>
<evidence type="ECO:0000256" key="4">
    <source>
        <dbReference type="ARBA" id="ARBA00023002"/>
    </source>
</evidence>
<feature type="binding site" evidence="9">
    <location>
        <position position="211"/>
    </location>
    <ligand>
        <name>substrate</name>
    </ligand>
</feature>
<dbReference type="NCBIfam" id="TIGR03026">
    <property type="entry name" value="NDP-sugDHase"/>
    <property type="match status" value="1"/>
</dbReference>
<gene>
    <name evidence="12" type="ORF">HMJ28_07525</name>
</gene>
<dbReference type="UniPathway" id="UPA00038">
    <property type="reaction ID" value="UER00491"/>
</dbReference>
<feature type="binding site" evidence="10">
    <location>
        <position position="159"/>
    </location>
    <ligand>
        <name>NAD(+)</name>
        <dbReference type="ChEBI" id="CHEBI:57540"/>
    </ligand>
</feature>
<feature type="active site" description="Nucleophile" evidence="8">
    <location>
        <position position="267"/>
    </location>
</feature>
<keyword evidence="4 7" id="KW-0560">Oxidoreductase</keyword>
<evidence type="ECO:0000256" key="8">
    <source>
        <dbReference type="PIRSR" id="PIRSR500134-1"/>
    </source>
</evidence>
<feature type="binding site" evidence="10">
    <location>
        <position position="36"/>
    </location>
    <ligand>
        <name>NAD(+)</name>
        <dbReference type="ChEBI" id="CHEBI:57540"/>
    </ligand>
</feature>